<dbReference type="PRINTS" id="PR00300">
    <property type="entry name" value="CLPPROTEASEA"/>
</dbReference>
<keyword evidence="2 11" id="KW-0808">Transferase</keyword>
<dbReference type="InterPro" id="IPR050238">
    <property type="entry name" value="DNA_Rep/Repair_Clamp_Loader"/>
</dbReference>
<keyword evidence="7" id="KW-0862">Zinc</keyword>
<name>A0A519BMV1_9DELT</name>
<dbReference type="Pfam" id="PF12169">
    <property type="entry name" value="DNA_pol3_gamma3"/>
    <property type="match status" value="1"/>
</dbReference>
<dbReference type="NCBIfam" id="NF004046">
    <property type="entry name" value="PRK05563.1"/>
    <property type="match status" value="1"/>
</dbReference>
<dbReference type="EMBL" id="SGBB01000008">
    <property type="protein sequence ID" value="RZD18549.1"/>
    <property type="molecule type" value="Genomic_DNA"/>
</dbReference>
<dbReference type="Gene3D" id="1.10.8.60">
    <property type="match status" value="1"/>
</dbReference>
<feature type="compositionally biased region" description="Polar residues" evidence="12">
    <location>
        <begin position="433"/>
        <end position="446"/>
    </location>
</feature>
<sequence length="624" mass="69866">MYQVLARKYRPKTFDEVIGQDDIVKTLKNAVDSDRIAHAYIFSGTRGVGKTSIARILARSINCEKGPASNPCGVCHACVEMLNGNSVDIIEIDGASNTGVDDIRELKENIMYSPQSLKYKIYIIDEVHMLSKNAFNALLKTLEEPPEHVKFIFATTEIYKVPETILSRCQRFTFKRIAPSVVYLKLKEIAGEEKIEISDENLMTIASLSDGSLRDALSTFDTVISYYGKEIKEDVGAILGITGKDTVKKITEYIFKKDYESSIKVINDIYIAGTDIRQFIRQLAFFLRNILVLKLNYKSIISDMLEADVNSLIPLAELKGEAEILDMIDILLEADGRYQRVTSPLLMMELVIFRLIGTPSKMEIKAILEKLDNIDKLEKIDSINNLPNLERKYSSGNIGADSINNINNINNSNNKNNINNISANNQISKSSIEENNINTKDAATNSIKDKDKSTDKDTEKNIDKNKEKEKILNNSGGIGGNAAVSNPILADGEDFLDHIDSITNKNENKKTVYKQDLIKKNAGLNDSKNIINSNSNSDNNDIGDDYTADYEEYINTDKRNDYNSKLINNVSNIDNKIINANADKAYIAEDKLNNNKGGNSNNDGAMIRNLFEEIFDGFIEDIKD</sequence>
<dbReference type="GO" id="GO:0003887">
    <property type="term" value="F:DNA-directed DNA polymerase activity"/>
    <property type="evidence" value="ECO:0007669"/>
    <property type="project" value="UniProtKB-KW"/>
</dbReference>
<comment type="function">
    <text evidence="11">DNA polymerase III is a complex, multichain enzyme responsible for most of the replicative synthesis in bacteria. This DNA polymerase also exhibits 3' to 5' exonuclease activity.</text>
</comment>
<dbReference type="InterPro" id="IPR012763">
    <property type="entry name" value="DNA_pol_III_sug/sutau_N"/>
</dbReference>
<protein>
    <recommendedName>
        <fullName evidence="11">DNA polymerase III subunit gamma/tau</fullName>
        <ecNumber evidence="11">2.7.7.7</ecNumber>
    </recommendedName>
</protein>
<evidence type="ECO:0000256" key="7">
    <source>
        <dbReference type="ARBA" id="ARBA00022833"/>
    </source>
</evidence>
<evidence type="ECO:0000256" key="5">
    <source>
        <dbReference type="ARBA" id="ARBA00022723"/>
    </source>
</evidence>
<evidence type="ECO:0000313" key="14">
    <source>
        <dbReference type="EMBL" id="RZD18549.1"/>
    </source>
</evidence>
<evidence type="ECO:0000256" key="12">
    <source>
        <dbReference type="SAM" id="MobiDB-lite"/>
    </source>
</evidence>
<evidence type="ECO:0000256" key="6">
    <source>
        <dbReference type="ARBA" id="ARBA00022741"/>
    </source>
</evidence>
<feature type="region of interest" description="Disordered" evidence="12">
    <location>
        <begin position="433"/>
        <end position="474"/>
    </location>
</feature>
<dbReference type="GO" id="GO:0046872">
    <property type="term" value="F:metal ion binding"/>
    <property type="evidence" value="ECO:0007669"/>
    <property type="project" value="UniProtKB-KW"/>
</dbReference>
<dbReference type="FunFam" id="3.40.50.300:FF:000014">
    <property type="entry name" value="DNA polymerase III subunit gamma/tau"/>
    <property type="match status" value="1"/>
</dbReference>
<organism evidence="14 15">
    <name type="scientific">Candidatus Acididesulfobacter diazotrophicus</name>
    <dbReference type="NCBI Taxonomy" id="2597226"/>
    <lineage>
        <taxon>Bacteria</taxon>
        <taxon>Deltaproteobacteria</taxon>
        <taxon>Candidatus Acidulodesulfobacterales</taxon>
        <taxon>Candidatus Acididesulfobacter</taxon>
    </lineage>
</organism>
<evidence type="ECO:0000259" key="13">
    <source>
        <dbReference type="SMART" id="SM00382"/>
    </source>
</evidence>
<dbReference type="Pfam" id="PF13177">
    <property type="entry name" value="DNA_pol3_delta2"/>
    <property type="match status" value="1"/>
</dbReference>
<dbReference type="Gene3D" id="3.40.50.300">
    <property type="entry name" value="P-loop containing nucleotide triphosphate hydrolases"/>
    <property type="match status" value="1"/>
</dbReference>
<keyword evidence="5" id="KW-0479">Metal-binding</keyword>
<dbReference type="SUPFAM" id="SSF48019">
    <property type="entry name" value="post-AAA+ oligomerization domain-like"/>
    <property type="match status" value="1"/>
</dbReference>
<keyword evidence="3 11" id="KW-0548">Nucleotidyltransferase</keyword>
<evidence type="ECO:0000256" key="1">
    <source>
        <dbReference type="ARBA" id="ARBA00006360"/>
    </source>
</evidence>
<dbReference type="InterPro" id="IPR008921">
    <property type="entry name" value="DNA_pol3_clamp-load_cplx_C"/>
</dbReference>
<evidence type="ECO:0000256" key="11">
    <source>
        <dbReference type="RuleBase" id="RU364063"/>
    </source>
</evidence>
<evidence type="ECO:0000256" key="2">
    <source>
        <dbReference type="ARBA" id="ARBA00022679"/>
    </source>
</evidence>
<comment type="caution">
    <text evidence="14">The sequence shown here is derived from an EMBL/GenBank/DDBJ whole genome shotgun (WGS) entry which is preliminary data.</text>
</comment>
<accession>A0A519BMV1</accession>
<dbReference type="AlphaFoldDB" id="A0A519BMV1"/>
<gene>
    <name evidence="11 14" type="primary">dnaX</name>
    <name evidence="14" type="ORF">EVG15_05835</name>
</gene>
<feature type="compositionally biased region" description="Basic and acidic residues" evidence="12">
    <location>
        <begin position="447"/>
        <end position="471"/>
    </location>
</feature>
<dbReference type="CDD" id="cd00009">
    <property type="entry name" value="AAA"/>
    <property type="match status" value="1"/>
</dbReference>
<dbReference type="InterPro" id="IPR001270">
    <property type="entry name" value="ClpA/B"/>
</dbReference>
<comment type="similarity">
    <text evidence="1 11">Belongs to the DnaX/STICHEL family.</text>
</comment>
<dbReference type="GO" id="GO:0006261">
    <property type="term" value="P:DNA-templated DNA replication"/>
    <property type="evidence" value="ECO:0007669"/>
    <property type="project" value="TreeGrafter"/>
</dbReference>
<comment type="catalytic activity">
    <reaction evidence="10 11">
        <text>DNA(n) + a 2'-deoxyribonucleoside 5'-triphosphate = DNA(n+1) + diphosphate</text>
        <dbReference type="Rhea" id="RHEA:22508"/>
        <dbReference type="Rhea" id="RHEA-COMP:17339"/>
        <dbReference type="Rhea" id="RHEA-COMP:17340"/>
        <dbReference type="ChEBI" id="CHEBI:33019"/>
        <dbReference type="ChEBI" id="CHEBI:61560"/>
        <dbReference type="ChEBI" id="CHEBI:173112"/>
        <dbReference type="EC" id="2.7.7.7"/>
    </reaction>
</comment>
<dbReference type="PANTHER" id="PTHR11669:SF0">
    <property type="entry name" value="PROTEIN STICHEL-LIKE 2"/>
    <property type="match status" value="1"/>
</dbReference>
<dbReference type="Gene3D" id="1.20.272.10">
    <property type="match status" value="1"/>
</dbReference>
<dbReference type="Proteomes" id="UP000319296">
    <property type="component" value="Unassembled WGS sequence"/>
</dbReference>
<evidence type="ECO:0000256" key="8">
    <source>
        <dbReference type="ARBA" id="ARBA00022840"/>
    </source>
</evidence>
<evidence type="ECO:0000256" key="9">
    <source>
        <dbReference type="ARBA" id="ARBA00022932"/>
    </source>
</evidence>
<evidence type="ECO:0000256" key="4">
    <source>
        <dbReference type="ARBA" id="ARBA00022705"/>
    </source>
</evidence>
<dbReference type="GO" id="GO:0003677">
    <property type="term" value="F:DNA binding"/>
    <property type="evidence" value="ECO:0007669"/>
    <property type="project" value="InterPro"/>
</dbReference>
<dbReference type="GO" id="GO:0009360">
    <property type="term" value="C:DNA polymerase III complex"/>
    <property type="evidence" value="ECO:0007669"/>
    <property type="project" value="InterPro"/>
</dbReference>
<proteinExistence type="inferred from homology"/>
<comment type="subunit">
    <text evidence="11">DNA polymerase III contains a core (composed of alpha, epsilon and theta chains) that associates with a tau subunit. This core dimerizes to form the POLIII' complex. PolIII' associates with the gamma complex (composed of gamma, delta, delta', psi and chi chains) and with the beta chain to form the complete DNA polymerase III complex.</text>
</comment>
<dbReference type="NCBIfam" id="TIGR02397">
    <property type="entry name" value="dnaX_nterm"/>
    <property type="match status" value="1"/>
</dbReference>
<dbReference type="InterPro" id="IPR022754">
    <property type="entry name" value="DNA_pol_III_gamma-3"/>
</dbReference>
<dbReference type="InterPro" id="IPR003593">
    <property type="entry name" value="AAA+_ATPase"/>
</dbReference>
<keyword evidence="8 11" id="KW-0067">ATP-binding</keyword>
<reference evidence="14 15" key="1">
    <citation type="journal article" date="2019" name="ISME J.">
        <title>Insights into ecological role of a new deltaproteobacterial order Candidatus Acidulodesulfobacterales by metagenomics and metatranscriptomics.</title>
        <authorList>
            <person name="Tan S."/>
            <person name="Liu J."/>
            <person name="Fang Y."/>
            <person name="Hedlund B.P."/>
            <person name="Lian Z.H."/>
            <person name="Huang L.Y."/>
            <person name="Li J.T."/>
            <person name="Huang L.N."/>
            <person name="Li W.J."/>
            <person name="Jiang H.C."/>
            <person name="Dong H.L."/>
            <person name="Shu W.S."/>
        </authorList>
    </citation>
    <scope>NUCLEOTIDE SEQUENCE [LARGE SCALE GENOMIC DNA]</scope>
    <source>
        <strain evidence="14">AP1</strain>
    </source>
</reference>
<dbReference type="SUPFAM" id="SSF52540">
    <property type="entry name" value="P-loop containing nucleoside triphosphate hydrolases"/>
    <property type="match status" value="1"/>
</dbReference>
<dbReference type="SMART" id="SM00382">
    <property type="entry name" value="AAA"/>
    <property type="match status" value="1"/>
</dbReference>
<keyword evidence="9 11" id="KW-0239">DNA-directed DNA polymerase</keyword>
<dbReference type="EC" id="2.7.7.7" evidence="11"/>
<dbReference type="PANTHER" id="PTHR11669">
    <property type="entry name" value="REPLICATION FACTOR C / DNA POLYMERASE III GAMMA-TAU SUBUNIT"/>
    <property type="match status" value="1"/>
</dbReference>
<keyword evidence="6 11" id="KW-0547">Nucleotide-binding</keyword>
<evidence type="ECO:0000256" key="10">
    <source>
        <dbReference type="ARBA" id="ARBA00049244"/>
    </source>
</evidence>
<feature type="domain" description="AAA+ ATPase" evidence="13">
    <location>
        <begin position="36"/>
        <end position="188"/>
    </location>
</feature>
<dbReference type="GO" id="GO:0005524">
    <property type="term" value="F:ATP binding"/>
    <property type="evidence" value="ECO:0007669"/>
    <property type="project" value="UniProtKB-KW"/>
</dbReference>
<dbReference type="Pfam" id="PF22608">
    <property type="entry name" value="DNAX_ATPase_lid"/>
    <property type="match status" value="1"/>
</dbReference>
<evidence type="ECO:0000256" key="3">
    <source>
        <dbReference type="ARBA" id="ARBA00022695"/>
    </source>
</evidence>
<dbReference type="InterPro" id="IPR027417">
    <property type="entry name" value="P-loop_NTPase"/>
</dbReference>
<evidence type="ECO:0000313" key="15">
    <source>
        <dbReference type="Proteomes" id="UP000319296"/>
    </source>
</evidence>
<dbReference type="InterPro" id="IPR045085">
    <property type="entry name" value="HLD_clamp_pol_III_gamma_tau"/>
</dbReference>
<keyword evidence="4 11" id="KW-0235">DNA replication</keyword>